<sequence length="251" mass="28382">MLVTARMKIWKVLPELDIAVDIQSSGLTVEDFLEDDFSSIRHLEFFYHETIWNNLKTSKLPTQLESLNMHLADRKGIAALLLQFGASLRKLSLNEVGAHGVDLKRVSELCPKLRVLQLRSVSLVENSHQQANFRRLEELVWDDVDSGVDGSLAAFLSSVPNLEKLEVNCQQFPLDDLRHMIKLIIEKNVLSSLQSLRWNFNRLTPQNIFIQLAAVIKVASAMLPKLKGLNLTYESHPVLKVVSIAAQMFGI</sequence>
<dbReference type="SUPFAM" id="SSF52047">
    <property type="entry name" value="RNI-like"/>
    <property type="match status" value="1"/>
</dbReference>
<reference evidence="1 2" key="1">
    <citation type="submission" date="2020-04" db="EMBL/GenBank/DDBJ databases">
        <authorList>
            <person name="Alioto T."/>
            <person name="Alioto T."/>
            <person name="Gomez Garrido J."/>
        </authorList>
    </citation>
    <scope>NUCLEOTIDE SEQUENCE [LARGE SCALE GENOMIC DNA]</scope>
</reference>
<dbReference type="Proteomes" id="UP000494165">
    <property type="component" value="Unassembled WGS sequence"/>
</dbReference>
<proteinExistence type="predicted"/>
<protein>
    <submittedName>
        <fullName evidence="1">Uncharacterized protein</fullName>
    </submittedName>
</protein>
<dbReference type="Gene3D" id="3.80.10.10">
    <property type="entry name" value="Ribonuclease Inhibitor"/>
    <property type="match status" value="1"/>
</dbReference>
<gene>
    <name evidence="1" type="ORF">CLODIP_2_CD05781</name>
</gene>
<evidence type="ECO:0000313" key="1">
    <source>
        <dbReference type="EMBL" id="CAB3375358.1"/>
    </source>
</evidence>
<dbReference type="EMBL" id="CADEPI010000110">
    <property type="protein sequence ID" value="CAB3375358.1"/>
    <property type="molecule type" value="Genomic_DNA"/>
</dbReference>
<evidence type="ECO:0000313" key="2">
    <source>
        <dbReference type="Proteomes" id="UP000494165"/>
    </source>
</evidence>
<dbReference type="AlphaFoldDB" id="A0A8S1CVF6"/>
<keyword evidence="2" id="KW-1185">Reference proteome</keyword>
<organism evidence="1 2">
    <name type="scientific">Cloeon dipterum</name>
    <dbReference type="NCBI Taxonomy" id="197152"/>
    <lineage>
        <taxon>Eukaryota</taxon>
        <taxon>Metazoa</taxon>
        <taxon>Ecdysozoa</taxon>
        <taxon>Arthropoda</taxon>
        <taxon>Hexapoda</taxon>
        <taxon>Insecta</taxon>
        <taxon>Pterygota</taxon>
        <taxon>Palaeoptera</taxon>
        <taxon>Ephemeroptera</taxon>
        <taxon>Pisciforma</taxon>
        <taxon>Baetidae</taxon>
        <taxon>Cloeon</taxon>
    </lineage>
</organism>
<accession>A0A8S1CVF6</accession>
<name>A0A8S1CVF6_9INSE</name>
<comment type="caution">
    <text evidence="1">The sequence shown here is derived from an EMBL/GenBank/DDBJ whole genome shotgun (WGS) entry which is preliminary data.</text>
</comment>
<dbReference type="InterPro" id="IPR032675">
    <property type="entry name" value="LRR_dom_sf"/>
</dbReference>